<proteinExistence type="predicted"/>
<dbReference type="AlphaFoldDB" id="A0A8W7P0A0"/>
<protein>
    <submittedName>
        <fullName evidence="2">Uncharacterized protein</fullName>
    </submittedName>
</protein>
<dbReference type="EnsemblMetazoa" id="ACOM023550-RA">
    <property type="protein sequence ID" value="ACOM023550-PA.1"/>
    <property type="gene ID" value="ACOM023550"/>
</dbReference>
<evidence type="ECO:0000313" key="2">
    <source>
        <dbReference type="EnsemblMetazoa" id="ACOM023550-PA.1"/>
    </source>
</evidence>
<accession>A0A8W7P0A0</accession>
<reference evidence="2" key="1">
    <citation type="submission" date="2022-08" db="UniProtKB">
        <authorList>
            <consortium name="EnsemblMetazoa"/>
        </authorList>
    </citation>
    <scope>IDENTIFICATION</scope>
</reference>
<dbReference type="Proteomes" id="UP000075882">
    <property type="component" value="Unassembled WGS sequence"/>
</dbReference>
<evidence type="ECO:0000256" key="1">
    <source>
        <dbReference type="SAM" id="MobiDB-lite"/>
    </source>
</evidence>
<organism evidence="2">
    <name type="scientific">Anopheles coluzzii</name>
    <name type="common">African malaria mosquito</name>
    <dbReference type="NCBI Taxonomy" id="1518534"/>
    <lineage>
        <taxon>Eukaryota</taxon>
        <taxon>Metazoa</taxon>
        <taxon>Ecdysozoa</taxon>
        <taxon>Arthropoda</taxon>
        <taxon>Hexapoda</taxon>
        <taxon>Insecta</taxon>
        <taxon>Pterygota</taxon>
        <taxon>Neoptera</taxon>
        <taxon>Endopterygota</taxon>
        <taxon>Diptera</taxon>
        <taxon>Nematocera</taxon>
        <taxon>Culicoidea</taxon>
        <taxon>Culicidae</taxon>
        <taxon>Anophelinae</taxon>
        <taxon>Anopheles</taxon>
    </lineage>
</organism>
<name>A0A8W7P0A0_ANOCL</name>
<sequence length="267" mass="28634">MIRPTTRAPVDALEARHVYIGQAVALVWVRQTGGCHLGGGRGLLARLLRGALRRHRGAGDGRRVRYLLRLALGGLVGGHARQRIHAGGCISGGSGSRWNALHRGSLGRLGRLSRLGRLRLHHQRVGGERIDQPRIATGLGRPDQPGSGGGRARSARTHRHAQIAQDDALLEQLLGGRITVSSTLPNWLKYAFTSSADVSWLTPPTKIFFVLFDCVLGRFFGVACFGSIFLPSSVCIGTCSTLSTLFGSWNVMNPKPRLRCVGDGGGG</sequence>
<feature type="region of interest" description="Disordered" evidence="1">
    <location>
        <begin position="134"/>
        <end position="157"/>
    </location>
</feature>